<sequence length="309" mass="34484">MIGAQTKGTIMVLLSAIFFGLMPFFAIKTYAEGFDVSNLLFYRFSFAFVLIGLFCIYKKISPRINKKQFFLLLIAAFGGTMMTTYTLFLSYQYISSGLASTLHFVYPIITIVFAGIIYKEKFTAKKIIALVLSIIGIALLSVGGGAEINTIGVLWALVSGLFYAIYILCMANPELRKISPYSVALWVFGITALLFFGKCLFVDGIKTNPSAMSLFYILNLSFWSTFLSVVLFYKGMKYTGPGNASLLSTLEPLTGVMVGVFVFNDVMDLKSSLAILLILTSVFIVVQTNKKPKYRMLFRKLTPRRLRRA</sequence>
<accession>A0A1Y1CLM3</accession>
<dbReference type="SUPFAM" id="SSF103481">
    <property type="entry name" value="Multidrug resistance efflux transporter EmrE"/>
    <property type="match status" value="2"/>
</dbReference>
<evidence type="ECO:0000259" key="2">
    <source>
        <dbReference type="Pfam" id="PF00892"/>
    </source>
</evidence>
<reference evidence="3 4" key="1">
    <citation type="journal article" date="2018" name="Mar. Genomics">
        <title>Complete genome sequence of Marinifilaceae bacterium strain SPP2, isolated from the Antarctic marine sediment.</title>
        <authorList>
            <person name="Watanabe M."/>
            <person name="Kojima H."/>
            <person name="Fukui M."/>
        </authorList>
    </citation>
    <scope>NUCLEOTIDE SEQUENCE [LARGE SCALE GENOMIC DNA]</scope>
    <source>
        <strain evidence="3 4">SPP2</strain>
    </source>
</reference>
<keyword evidence="4" id="KW-1185">Reference proteome</keyword>
<keyword evidence="1" id="KW-0812">Transmembrane</keyword>
<protein>
    <submittedName>
        <fullName evidence="3">EamA family transporter</fullName>
    </submittedName>
</protein>
<feature type="transmembrane region" description="Helical" evidence="1">
    <location>
        <begin position="97"/>
        <end position="118"/>
    </location>
</feature>
<evidence type="ECO:0000313" key="3">
    <source>
        <dbReference type="EMBL" id="BAX81277.1"/>
    </source>
</evidence>
<gene>
    <name evidence="3" type="ORF">ALGA_2972</name>
</gene>
<dbReference type="Gene3D" id="1.10.3730.20">
    <property type="match status" value="1"/>
</dbReference>
<evidence type="ECO:0000313" key="4">
    <source>
        <dbReference type="Proteomes" id="UP000218267"/>
    </source>
</evidence>
<reference evidence="4" key="2">
    <citation type="journal article" date="2020" name="Antonie Van Leeuwenhoek">
        <title>Labilibaculum antarcticum sp. nov., a novel facultative anaerobic, psychrotorelant bacterium isolated from marine sediment of Antarctica.</title>
        <authorList>
            <person name="Watanabe M."/>
            <person name="Kojima H."/>
            <person name="Fukui M."/>
        </authorList>
    </citation>
    <scope>NUCLEOTIDE SEQUENCE [LARGE SCALE GENOMIC DNA]</scope>
    <source>
        <strain evidence="4">SPP2</strain>
    </source>
</reference>
<name>A0A1Y1CLM3_9BACT</name>
<keyword evidence="1" id="KW-1133">Transmembrane helix</keyword>
<feature type="transmembrane region" description="Helical" evidence="1">
    <location>
        <begin position="152"/>
        <end position="171"/>
    </location>
</feature>
<dbReference type="InterPro" id="IPR000620">
    <property type="entry name" value="EamA_dom"/>
</dbReference>
<feature type="transmembrane region" description="Helical" evidence="1">
    <location>
        <begin position="269"/>
        <end position="286"/>
    </location>
</feature>
<dbReference type="OrthoDB" id="9806740at2"/>
<dbReference type="PANTHER" id="PTHR22911:SF137">
    <property type="entry name" value="SOLUTE CARRIER FAMILY 35 MEMBER G2-RELATED"/>
    <property type="match status" value="1"/>
</dbReference>
<dbReference type="GO" id="GO:0016020">
    <property type="term" value="C:membrane"/>
    <property type="evidence" value="ECO:0007669"/>
    <property type="project" value="InterPro"/>
</dbReference>
<dbReference type="KEGG" id="mbas:ALGA_2972"/>
<proteinExistence type="predicted"/>
<feature type="domain" description="EamA" evidence="2">
    <location>
        <begin position="151"/>
        <end position="286"/>
    </location>
</feature>
<organism evidence="3 4">
    <name type="scientific">Labilibaculum antarcticum</name>
    <dbReference type="NCBI Taxonomy" id="1717717"/>
    <lineage>
        <taxon>Bacteria</taxon>
        <taxon>Pseudomonadati</taxon>
        <taxon>Bacteroidota</taxon>
        <taxon>Bacteroidia</taxon>
        <taxon>Marinilabiliales</taxon>
        <taxon>Marinifilaceae</taxon>
        <taxon>Labilibaculum</taxon>
    </lineage>
</organism>
<feature type="transmembrane region" description="Helical" evidence="1">
    <location>
        <begin position="9"/>
        <end position="27"/>
    </location>
</feature>
<feature type="transmembrane region" description="Helical" evidence="1">
    <location>
        <begin position="39"/>
        <end position="57"/>
    </location>
</feature>
<feature type="transmembrane region" description="Helical" evidence="1">
    <location>
        <begin position="245"/>
        <end position="263"/>
    </location>
</feature>
<feature type="transmembrane region" description="Helical" evidence="1">
    <location>
        <begin position="211"/>
        <end position="233"/>
    </location>
</feature>
<dbReference type="InterPro" id="IPR037185">
    <property type="entry name" value="EmrE-like"/>
</dbReference>
<keyword evidence="1" id="KW-0472">Membrane</keyword>
<dbReference type="Pfam" id="PF00892">
    <property type="entry name" value="EamA"/>
    <property type="match status" value="2"/>
</dbReference>
<dbReference type="EMBL" id="AP018042">
    <property type="protein sequence ID" value="BAX81277.1"/>
    <property type="molecule type" value="Genomic_DNA"/>
</dbReference>
<dbReference type="PANTHER" id="PTHR22911">
    <property type="entry name" value="ACYL-MALONYL CONDENSING ENZYME-RELATED"/>
    <property type="match status" value="1"/>
</dbReference>
<feature type="transmembrane region" description="Helical" evidence="1">
    <location>
        <begin position="69"/>
        <end position="91"/>
    </location>
</feature>
<feature type="transmembrane region" description="Helical" evidence="1">
    <location>
        <begin position="183"/>
        <end position="205"/>
    </location>
</feature>
<dbReference type="AlphaFoldDB" id="A0A1Y1CLM3"/>
<evidence type="ECO:0000256" key="1">
    <source>
        <dbReference type="SAM" id="Phobius"/>
    </source>
</evidence>
<dbReference type="RefSeq" id="WP_096430491.1">
    <property type="nucleotide sequence ID" value="NZ_AP018042.1"/>
</dbReference>
<feature type="domain" description="EamA" evidence="2">
    <location>
        <begin position="7"/>
        <end position="141"/>
    </location>
</feature>
<dbReference type="Proteomes" id="UP000218267">
    <property type="component" value="Chromosome"/>
</dbReference>
<feature type="transmembrane region" description="Helical" evidence="1">
    <location>
        <begin position="127"/>
        <end position="146"/>
    </location>
</feature>